<dbReference type="EMBL" id="KL584707">
    <property type="protein sequence ID" value="KEQ74252.1"/>
    <property type="molecule type" value="Genomic_DNA"/>
</dbReference>
<name>A0A074WWX2_9PEZI</name>
<feature type="compositionally biased region" description="Polar residues" evidence="1">
    <location>
        <begin position="41"/>
        <end position="55"/>
    </location>
</feature>
<gene>
    <name evidence="2" type="ORF">M436DRAFT_62660</name>
</gene>
<accession>A0A074WWX2</accession>
<dbReference type="OrthoDB" id="10037289at2759"/>
<organism evidence="2 3">
    <name type="scientific">Aureobasidium namibiae CBS 147.97</name>
    <dbReference type="NCBI Taxonomy" id="1043004"/>
    <lineage>
        <taxon>Eukaryota</taxon>
        <taxon>Fungi</taxon>
        <taxon>Dikarya</taxon>
        <taxon>Ascomycota</taxon>
        <taxon>Pezizomycotina</taxon>
        <taxon>Dothideomycetes</taxon>
        <taxon>Dothideomycetidae</taxon>
        <taxon>Dothideales</taxon>
        <taxon>Saccotheciaceae</taxon>
        <taxon>Aureobasidium</taxon>
    </lineage>
</organism>
<evidence type="ECO:0000313" key="3">
    <source>
        <dbReference type="Proteomes" id="UP000027730"/>
    </source>
</evidence>
<evidence type="ECO:0000256" key="1">
    <source>
        <dbReference type="SAM" id="MobiDB-lite"/>
    </source>
</evidence>
<reference evidence="2 3" key="1">
    <citation type="journal article" date="2014" name="BMC Genomics">
        <title>Genome sequencing of four Aureobasidium pullulans varieties: biotechnological potential, stress tolerance, and description of new species.</title>
        <authorList>
            <person name="Gostin Ar C."/>
            <person name="Ohm R.A."/>
            <person name="Kogej T."/>
            <person name="Sonjak S."/>
            <person name="Turk M."/>
            <person name="Zajc J."/>
            <person name="Zalar P."/>
            <person name="Grube M."/>
            <person name="Sun H."/>
            <person name="Han J."/>
            <person name="Sharma A."/>
            <person name="Chiniquy J."/>
            <person name="Ngan C.Y."/>
            <person name="Lipzen A."/>
            <person name="Barry K."/>
            <person name="Grigoriev I.V."/>
            <person name="Gunde-Cimerman N."/>
        </authorList>
    </citation>
    <scope>NUCLEOTIDE SEQUENCE [LARGE SCALE GENOMIC DNA]</scope>
    <source>
        <strain evidence="2 3">CBS 147.97</strain>
    </source>
</reference>
<proteinExistence type="predicted"/>
<keyword evidence="3" id="KW-1185">Reference proteome</keyword>
<evidence type="ECO:0000313" key="2">
    <source>
        <dbReference type="EMBL" id="KEQ74252.1"/>
    </source>
</evidence>
<dbReference type="HOGENOM" id="CLU_1618670_0_0_1"/>
<sequence length="164" mass="18480">MHPKGSRKRAADAEATTSKAKSSKKDDLTNAGAASKEAQEESNAQNTESTLQASDDATIADPEDHDMDEAKVQSDPYTYIRHCAPRFECEARYNREHGMDEDWDEEKGSESFKDDKTEELWTIVESMIWWMVEEPHAPDIKALKEGKVLQMIVSSHSGMAKEMI</sequence>
<dbReference type="RefSeq" id="XP_013428627.1">
    <property type="nucleotide sequence ID" value="XM_013573173.1"/>
</dbReference>
<dbReference type="GeneID" id="25413410"/>
<dbReference type="AlphaFoldDB" id="A0A074WWX2"/>
<dbReference type="Proteomes" id="UP000027730">
    <property type="component" value="Unassembled WGS sequence"/>
</dbReference>
<feature type="region of interest" description="Disordered" evidence="1">
    <location>
        <begin position="1"/>
        <end position="75"/>
    </location>
</feature>
<protein>
    <submittedName>
        <fullName evidence="2">Uncharacterized protein</fullName>
    </submittedName>
</protein>